<dbReference type="EMBL" id="ML769978">
    <property type="protein sequence ID" value="KAE9385492.1"/>
    <property type="molecule type" value="Genomic_DNA"/>
</dbReference>
<sequence>MVNRYHQVVYLQYSVQNQAITADLVLEIVESSQEYERDSWLVSTSSTVNMVQQDANNINADTTLVSETPAGSPSAEKIAQAQAGLIPATWDVILSTPAPAANPKLVRQKVASADKARVWLSENLKLTSYAWTLEKEVRQLRKELAAAHEQTRKLAFGMLESAQRASAALAIEDPVYCPSKSPYY</sequence>
<gene>
    <name evidence="1" type="ORF">BT96DRAFT_949800</name>
</gene>
<keyword evidence="2" id="KW-1185">Reference proteome</keyword>
<proteinExistence type="predicted"/>
<reference evidence="1" key="1">
    <citation type="journal article" date="2019" name="Environ. Microbiol.">
        <title>Fungal ecological strategies reflected in gene transcription - a case study of two litter decomposers.</title>
        <authorList>
            <person name="Barbi F."/>
            <person name="Kohler A."/>
            <person name="Barry K."/>
            <person name="Baskaran P."/>
            <person name="Daum C."/>
            <person name="Fauchery L."/>
            <person name="Ihrmark K."/>
            <person name="Kuo A."/>
            <person name="LaButti K."/>
            <person name="Lipzen A."/>
            <person name="Morin E."/>
            <person name="Grigoriev I.V."/>
            <person name="Henrissat B."/>
            <person name="Lindahl B."/>
            <person name="Martin F."/>
        </authorList>
    </citation>
    <scope>NUCLEOTIDE SEQUENCE</scope>
    <source>
        <strain evidence="1">JB14</strain>
    </source>
</reference>
<name>A0A6A4GIJ4_9AGAR</name>
<dbReference type="AlphaFoldDB" id="A0A6A4GIJ4"/>
<dbReference type="Proteomes" id="UP000799118">
    <property type="component" value="Unassembled WGS sequence"/>
</dbReference>
<evidence type="ECO:0000313" key="1">
    <source>
        <dbReference type="EMBL" id="KAE9385492.1"/>
    </source>
</evidence>
<accession>A0A6A4GIJ4</accession>
<evidence type="ECO:0000313" key="2">
    <source>
        <dbReference type="Proteomes" id="UP000799118"/>
    </source>
</evidence>
<organism evidence="1 2">
    <name type="scientific">Gymnopus androsaceus JB14</name>
    <dbReference type="NCBI Taxonomy" id="1447944"/>
    <lineage>
        <taxon>Eukaryota</taxon>
        <taxon>Fungi</taxon>
        <taxon>Dikarya</taxon>
        <taxon>Basidiomycota</taxon>
        <taxon>Agaricomycotina</taxon>
        <taxon>Agaricomycetes</taxon>
        <taxon>Agaricomycetidae</taxon>
        <taxon>Agaricales</taxon>
        <taxon>Marasmiineae</taxon>
        <taxon>Omphalotaceae</taxon>
        <taxon>Gymnopus</taxon>
    </lineage>
</organism>
<protein>
    <submittedName>
        <fullName evidence="1">Uncharacterized protein</fullName>
    </submittedName>
</protein>